<feature type="compositionally biased region" description="Polar residues" evidence="1">
    <location>
        <begin position="1048"/>
        <end position="1081"/>
    </location>
</feature>
<dbReference type="AlphaFoldDB" id="A0AAJ0MG86"/>
<evidence type="ECO:0000313" key="2">
    <source>
        <dbReference type="EMBL" id="KAK3357506.1"/>
    </source>
</evidence>
<feature type="compositionally biased region" description="Low complexity" evidence="1">
    <location>
        <begin position="673"/>
        <end position="686"/>
    </location>
</feature>
<feature type="region of interest" description="Disordered" evidence="1">
    <location>
        <begin position="609"/>
        <end position="636"/>
    </location>
</feature>
<feature type="compositionally biased region" description="Polar residues" evidence="1">
    <location>
        <begin position="698"/>
        <end position="709"/>
    </location>
</feature>
<feature type="compositionally biased region" description="Polar residues" evidence="1">
    <location>
        <begin position="818"/>
        <end position="841"/>
    </location>
</feature>
<feature type="compositionally biased region" description="Low complexity" evidence="1">
    <location>
        <begin position="193"/>
        <end position="216"/>
    </location>
</feature>
<feature type="compositionally biased region" description="Basic and acidic residues" evidence="1">
    <location>
        <begin position="481"/>
        <end position="490"/>
    </location>
</feature>
<feature type="compositionally biased region" description="Basic and acidic residues" evidence="1">
    <location>
        <begin position="1023"/>
        <end position="1047"/>
    </location>
</feature>
<reference evidence="2" key="1">
    <citation type="journal article" date="2023" name="Mol. Phylogenet. Evol.">
        <title>Genome-scale phylogeny and comparative genomics of the fungal order Sordariales.</title>
        <authorList>
            <person name="Hensen N."/>
            <person name="Bonometti L."/>
            <person name="Westerberg I."/>
            <person name="Brannstrom I.O."/>
            <person name="Guillou S."/>
            <person name="Cros-Aarteil S."/>
            <person name="Calhoun S."/>
            <person name="Haridas S."/>
            <person name="Kuo A."/>
            <person name="Mondo S."/>
            <person name="Pangilinan J."/>
            <person name="Riley R."/>
            <person name="LaButti K."/>
            <person name="Andreopoulos B."/>
            <person name="Lipzen A."/>
            <person name="Chen C."/>
            <person name="Yan M."/>
            <person name="Daum C."/>
            <person name="Ng V."/>
            <person name="Clum A."/>
            <person name="Steindorff A."/>
            <person name="Ohm R.A."/>
            <person name="Martin F."/>
            <person name="Silar P."/>
            <person name="Natvig D.O."/>
            <person name="Lalanne C."/>
            <person name="Gautier V."/>
            <person name="Ament-Velasquez S.L."/>
            <person name="Kruys A."/>
            <person name="Hutchinson M.I."/>
            <person name="Powell A.J."/>
            <person name="Barry K."/>
            <person name="Miller A.N."/>
            <person name="Grigoriev I.V."/>
            <person name="Debuchy R."/>
            <person name="Gladieux P."/>
            <person name="Hiltunen Thoren M."/>
            <person name="Johannesson H."/>
        </authorList>
    </citation>
    <scope>NUCLEOTIDE SEQUENCE</scope>
    <source>
        <strain evidence="2">CBS 955.72</strain>
    </source>
</reference>
<evidence type="ECO:0000256" key="1">
    <source>
        <dbReference type="SAM" id="MobiDB-lite"/>
    </source>
</evidence>
<feature type="compositionally biased region" description="Low complexity" evidence="1">
    <location>
        <begin position="37"/>
        <end position="58"/>
    </location>
</feature>
<feature type="compositionally biased region" description="Basic and acidic residues" evidence="1">
    <location>
        <begin position="113"/>
        <end position="129"/>
    </location>
</feature>
<feature type="region of interest" description="Disordered" evidence="1">
    <location>
        <begin position="279"/>
        <end position="360"/>
    </location>
</feature>
<feature type="region of interest" description="Disordered" evidence="1">
    <location>
        <begin position="799"/>
        <end position="855"/>
    </location>
</feature>
<accession>A0AAJ0MG86</accession>
<feature type="compositionally biased region" description="Polar residues" evidence="1">
    <location>
        <begin position="521"/>
        <end position="533"/>
    </location>
</feature>
<protein>
    <recommendedName>
        <fullName evidence="4">LPXTG-motif cell wall anchor domain-containing protein</fullName>
    </recommendedName>
</protein>
<proteinExistence type="predicted"/>
<feature type="region of interest" description="Disordered" evidence="1">
    <location>
        <begin position="466"/>
        <end position="557"/>
    </location>
</feature>
<feature type="region of interest" description="Disordered" evidence="1">
    <location>
        <begin position="1"/>
        <end position="58"/>
    </location>
</feature>
<feature type="region of interest" description="Disordered" evidence="1">
    <location>
        <begin position="98"/>
        <end position="235"/>
    </location>
</feature>
<feature type="compositionally biased region" description="Low complexity" evidence="1">
    <location>
        <begin position="16"/>
        <end position="28"/>
    </location>
</feature>
<feature type="compositionally biased region" description="Low complexity" evidence="1">
    <location>
        <begin position="624"/>
        <end position="635"/>
    </location>
</feature>
<comment type="caution">
    <text evidence="2">The sequence shown here is derived from an EMBL/GenBank/DDBJ whole genome shotgun (WGS) entry which is preliminary data.</text>
</comment>
<feature type="region of interest" description="Disordered" evidence="1">
    <location>
        <begin position="871"/>
        <end position="1087"/>
    </location>
</feature>
<dbReference type="EMBL" id="JAUIQD010000003">
    <property type="protein sequence ID" value="KAK3357506.1"/>
    <property type="molecule type" value="Genomic_DNA"/>
</dbReference>
<evidence type="ECO:0008006" key="4">
    <source>
        <dbReference type="Google" id="ProtNLM"/>
    </source>
</evidence>
<feature type="region of interest" description="Disordered" evidence="1">
    <location>
        <begin position="651"/>
        <end position="710"/>
    </location>
</feature>
<name>A0AAJ0MG86_9PEZI</name>
<gene>
    <name evidence="2" type="ORF">B0T25DRAFT_566777</name>
</gene>
<keyword evidence="3" id="KW-1185">Reference proteome</keyword>
<dbReference type="Proteomes" id="UP001275084">
    <property type="component" value="Unassembled WGS sequence"/>
</dbReference>
<feature type="region of interest" description="Disordered" evidence="1">
    <location>
        <begin position="400"/>
        <end position="419"/>
    </location>
</feature>
<reference evidence="2" key="2">
    <citation type="submission" date="2023-06" db="EMBL/GenBank/DDBJ databases">
        <authorList>
            <consortium name="Lawrence Berkeley National Laboratory"/>
            <person name="Haridas S."/>
            <person name="Hensen N."/>
            <person name="Bonometti L."/>
            <person name="Westerberg I."/>
            <person name="Brannstrom I.O."/>
            <person name="Guillou S."/>
            <person name="Cros-Aarteil S."/>
            <person name="Calhoun S."/>
            <person name="Kuo A."/>
            <person name="Mondo S."/>
            <person name="Pangilinan J."/>
            <person name="Riley R."/>
            <person name="Labutti K."/>
            <person name="Andreopoulos B."/>
            <person name="Lipzen A."/>
            <person name="Chen C."/>
            <person name="Yanf M."/>
            <person name="Daum C."/>
            <person name="Ng V."/>
            <person name="Clum A."/>
            <person name="Steindorff A."/>
            <person name="Ohm R."/>
            <person name="Martin F."/>
            <person name="Silar P."/>
            <person name="Natvig D."/>
            <person name="Lalanne C."/>
            <person name="Gautier V."/>
            <person name="Ament-Velasquez S.L."/>
            <person name="Kruys A."/>
            <person name="Hutchinson M.I."/>
            <person name="Powell A.J."/>
            <person name="Barry K."/>
            <person name="Miller A.N."/>
            <person name="Grigoriev I.V."/>
            <person name="Debuchy R."/>
            <person name="Gladieux P."/>
            <person name="Thoren M.H."/>
            <person name="Johannesson H."/>
        </authorList>
    </citation>
    <scope>NUCLEOTIDE SEQUENCE</scope>
    <source>
        <strain evidence="2">CBS 955.72</strain>
    </source>
</reference>
<evidence type="ECO:0000313" key="3">
    <source>
        <dbReference type="Proteomes" id="UP001275084"/>
    </source>
</evidence>
<feature type="compositionally biased region" description="Low complexity" evidence="1">
    <location>
        <begin position="140"/>
        <end position="150"/>
    </location>
</feature>
<organism evidence="2 3">
    <name type="scientific">Lasiosphaeria hispida</name>
    <dbReference type="NCBI Taxonomy" id="260671"/>
    <lineage>
        <taxon>Eukaryota</taxon>
        <taxon>Fungi</taxon>
        <taxon>Dikarya</taxon>
        <taxon>Ascomycota</taxon>
        <taxon>Pezizomycotina</taxon>
        <taxon>Sordariomycetes</taxon>
        <taxon>Sordariomycetidae</taxon>
        <taxon>Sordariales</taxon>
        <taxon>Lasiosphaeriaceae</taxon>
        <taxon>Lasiosphaeria</taxon>
    </lineage>
</organism>
<feature type="compositionally biased region" description="Basic and acidic residues" evidence="1">
    <location>
        <begin position="503"/>
        <end position="517"/>
    </location>
</feature>
<sequence length="1087" mass="116797">MTMTPSNFASDAGHGPHSTAASYSTAPAAHPPHSKLSNNSNSGTAGNSSSNSSSNDKNSIFEAHRQNHNSSKLPAFRFADLKKDAIVLPTLLQHAAQTAVSPQSTQDVNAVSDRPECPADGVLDQRDAHNPTQQSQHVPGSGLHHNYNLHNHSHTVAQNLPDKSASTPETPQLAAPFPQQPSPPRTRASTFHNPPAATTTTTNSISTSTPASNPTPKGKSDPSTGSKRPASFPDTPIIATNAYATRNQSSSTANPIAKRRLTASAVTTGAGGTEILTSHRSLSTHLQTSQATHPGEHSNSTKEWAQGQRELLLPKTIETAKSDDKRRSRPPVSYRPPTVAASASGGRIPPIRSFRSSGSRKSLNLDMHVRRGSEDSYGEEITDPNQRDRTLRALEGRVDDDFSHVTPPDSSVDAAQDDDNTADLFMSIAREDSPVKRAPDERETAVEQSAISRITRASHRRPLSAAVPTYQATSPPQITRRLSDQRENTRARQPADSQPAQHMTRELGHRASVREKPIITTAATEDSGRSQPLRTPLKPSPITPRQISFQDVSPERGVAYRRRQSVTESNSGFSINKTSQYRNANLALSHGRTYNSSPLVPKALDFQKHEPQQSSEANHAVEGTESSASTAAPSTVWDELDDLKSRIHRLELTGKTPSTSGAAMSRASDDRPPTATTNATTMSASPKRGSGTGAAQPDASSTTSSQRESQPILLSALSKTRTLISPEVFGAIEAAATDALALSSMMGAPGQPGPISSGASTIGVGGSLTDRQLRRKAESICRSLTELCIALADETGPAKVPQLPPPVPREKERELLASPTSKLAPTPRQRQPSTYVTTETAVSKPIMSPRAPTSLEQRRLTMLASTTLPSPRFALAPSTQMEPSSAGRKSSLLLARTRRAGTEEPEEMSGRRSSLLLRSRRAGTEEPEESREGRKTSMLLRSRKATNEDDEEPRFRAPSRAITEVVSFRGAAPRDFNPQSQASPPDANSLGSSALPRRRLVPSSLNPRLITPSGPAAAPPNRRYLDRATPERESNSVAEKLAEDRGQRQFSLSQTAMLNRTGSVSRRNRDSSIPSLPPQNTQGGGYR</sequence>
<feature type="compositionally biased region" description="Polar residues" evidence="1">
    <location>
        <begin position="98"/>
        <end position="109"/>
    </location>
</feature>
<feature type="compositionally biased region" description="Polar residues" evidence="1">
    <location>
        <begin position="279"/>
        <end position="293"/>
    </location>
</feature>